<evidence type="ECO:0000313" key="9">
    <source>
        <dbReference type="EMBL" id="ADX97840.1"/>
    </source>
</evidence>
<dbReference type="GO" id="GO:0005829">
    <property type="term" value="C:cytosol"/>
    <property type="evidence" value="ECO:0007669"/>
    <property type="project" value="TreeGrafter"/>
</dbReference>
<keyword evidence="9" id="KW-0030">Aminoacyl-tRNA synthetase</keyword>
<dbReference type="EC" id="6.1.1.16" evidence="9"/>
<dbReference type="InterPro" id="IPR032678">
    <property type="entry name" value="tRNA-synt_1_cat_dom"/>
</dbReference>
<dbReference type="AlphaFoldDB" id="F0QQS0"/>
<evidence type="ECO:0000256" key="1">
    <source>
        <dbReference type="ARBA" id="ARBA00001947"/>
    </source>
</evidence>
<evidence type="ECO:0000256" key="5">
    <source>
        <dbReference type="ARBA" id="ARBA00022741"/>
    </source>
</evidence>
<dbReference type="SUPFAM" id="SSF52374">
    <property type="entry name" value="Nucleotidylyl transferase"/>
    <property type="match status" value="1"/>
</dbReference>
<dbReference type="GO" id="GO:0006423">
    <property type="term" value="P:cysteinyl-tRNA aminoacylation"/>
    <property type="evidence" value="ECO:0007669"/>
    <property type="project" value="TreeGrafter"/>
</dbReference>
<dbReference type="GO" id="GO:0005524">
    <property type="term" value="F:ATP binding"/>
    <property type="evidence" value="ECO:0007669"/>
    <property type="project" value="UniProtKB-KW"/>
</dbReference>
<proteinExistence type="predicted"/>
<evidence type="ECO:0000256" key="6">
    <source>
        <dbReference type="ARBA" id="ARBA00022833"/>
    </source>
</evidence>
<dbReference type="InterPro" id="IPR014729">
    <property type="entry name" value="Rossmann-like_a/b/a_fold"/>
</dbReference>
<dbReference type="PANTHER" id="PTHR10890">
    <property type="entry name" value="CYSTEINYL-TRNA SYNTHETASE"/>
    <property type="match status" value="1"/>
</dbReference>
<dbReference type="RefSeq" id="WP_013609767.1">
    <property type="nucleotide sequence ID" value="NC_015155.1"/>
</dbReference>
<dbReference type="STRING" id="768700.MSU_0298"/>
<gene>
    <name evidence="9" type="primary">cysS</name>
    <name evidence="9" type="ordered locus">MSU_0298</name>
</gene>
<keyword evidence="4" id="KW-0479">Metal-binding</keyword>
<evidence type="ECO:0000256" key="3">
    <source>
        <dbReference type="ARBA" id="ARBA00022598"/>
    </source>
</evidence>
<comment type="cofactor">
    <cofactor evidence="1">
        <name>Zn(2+)</name>
        <dbReference type="ChEBI" id="CHEBI:29105"/>
    </cofactor>
</comment>
<dbReference type="Pfam" id="PF01406">
    <property type="entry name" value="tRNA-synt_1e"/>
    <property type="match status" value="1"/>
</dbReference>
<feature type="domain" description="tRNA synthetases class I catalytic" evidence="8">
    <location>
        <begin position="18"/>
        <end position="297"/>
    </location>
</feature>
<organism evidence="9 10">
    <name type="scientific">Mycoplasma suis (strain Illinois)</name>
    <dbReference type="NCBI Taxonomy" id="768700"/>
    <lineage>
        <taxon>Bacteria</taxon>
        <taxon>Bacillati</taxon>
        <taxon>Mycoplasmatota</taxon>
        <taxon>Mollicutes</taxon>
        <taxon>Mycoplasmataceae</taxon>
        <taxon>Mycoplasma</taxon>
    </lineage>
</organism>
<keyword evidence="5" id="KW-0547">Nucleotide-binding</keyword>
<dbReference type="SUPFAM" id="SSF47323">
    <property type="entry name" value="Anticodon-binding domain of a subclass of class I aminoacyl-tRNA synthetases"/>
    <property type="match status" value="1"/>
</dbReference>
<sequence length="435" mass="51450">MNLWLFDTLSRSKKSISEEPVITIYLCGPTLYNYLHLGNLRPIVVFDFLIRYFKIINQPYKYVQNLTDIDEKIILKAKHENKTVKEIVDQYAESFFNILKNLNIVWPDQLPTVSTHIKNIQFHIDSLLKQGKAVWDKKTQTIRFLNTGKEKGLNYFSGNEVDEEDSCFALWKENNHTSYSWESPWFPGIPGWHLECFAMIEDNFSLPITIHGGGVDLKFPHHENENLLCRFWHNHDLAKVWVHVGQVLNEAGKLSKSSNYSLAVEECAEQYSWNFLRYIFMKVRYNKPFMINKEALSSYWSEWKSYLTALNYAEITLLNAKHIFFCPEKELRKIEKPDETIVKHLENDLNLPELLSWLEDLKKTLLNSIKKSDYDNILFYWKKLLTSLEVLGFTLERLSRENIDEAERWFDLLSQKNYEEADKLRLRLTEKGILP</sequence>
<evidence type="ECO:0000259" key="8">
    <source>
        <dbReference type="Pfam" id="PF01406"/>
    </source>
</evidence>
<dbReference type="InterPro" id="IPR024909">
    <property type="entry name" value="Cys-tRNA/MSH_ligase"/>
</dbReference>
<dbReference type="HOGENOM" id="CLU_013528_0_0_14"/>
<protein>
    <submittedName>
        <fullName evidence="9">Cysteinyl-tRNA synthetase</fullName>
        <ecNumber evidence="9">6.1.1.16</ecNumber>
    </submittedName>
</protein>
<keyword evidence="3 9" id="KW-0436">Ligase</keyword>
<dbReference type="Proteomes" id="UP000007484">
    <property type="component" value="Chromosome"/>
</dbReference>
<dbReference type="PRINTS" id="PR00983">
    <property type="entry name" value="TRNASYNTHCYS"/>
</dbReference>
<dbReference type="InterPro" id="IPR009080">
    <property type="entry name" value="tRNAsynth_Ia_anticodon-bd"/>
</dbReference>
<dbReference type="Gene3D" id="1.20.120.1910">
    <property type="entry name" value="Cysteine-tRNA ligase, C-terminal anti-codon recognition domain"/>
    <property type="match status" value="1"/>
</dbReference>
<evidence type="ECO:0000313" key="10">
    <source>
        <dbReference type="Proteomes" id="UP000007484"/>
    </source>
</evidence>
<dbReference type="Gene3D" id="3.40.50.620">
    <property type="entry name" value="HUPs"/>
    <property type="match status" value="1"/>
</dbReference>
<evidence type="ECO:0000256" key="2">
    <source>
        <dbReference type="ARBA" id="ARBA00011245"/>
    </source>
</evidence>
<keyword evidence="10" id="KW-1185">Reference proteome</keyword>
<evidence type="ECO:0000256" key="4">
    <source>
        <dbReference type="ARBA" id="ARBA00022723"/>
    </source>
</evidence>
<dbReference type="EMBL" id="CP002525">
    <property type="protein sequence ID" value="ADX97840.1"/>
    <property type="molecule type" value="Genomic_DNA"/>
</dbReference>
<dbReference type="PANTHER" id="PTHR10890:SF3">
    <property type="entry name" value="CYSTEINE--TRNA LIGASE, CYTOPLASMIC"/>
    <property type="match status" value="1"/>
</dbReference>
<dbReference type="GO" id="GO:0004817">
    <property type="term" value="F:cysteine-tRNA ligase activity"/>
    <property type="evidence" value="ECO:0007669"/>
    <property type="project" value="UniProtKB-EC"/>
</dbReference>
<comment type="subunit">
    <text evidence="2">Monomer.</text>
</comment>
<keyword evidence="7" id="KW-0067">ATP-binding</keyword>
<evidence type="ECO:0000256" key="7">
    <source>
        <dbReference type="ARBA" id="ARBA00022840"/>
    </source>
</evidence>
<accession>F0QQS0</accession>
<dbReference type="GO" id="GO:0046872">
    <property type="term" value="F:metal ion binding"/>
    <property type="evidence" value="ECO:0007669"/>
    <property type="project" value="UniProtKB-KW"/>
</dbReference>
<dbReference type="KEGG" id="mss:MSU_0298"/>
<keyword evidence="6" id="KW-0862">Zinc</keyword>
<reference evidence="9 10" key="1">
    <citation type="journal article" date="2011" name="J. Bacteriol.">
        <title>Complete genome sequences of two hemotropic Mycoplasmas, Mycoplasma haemofelis strain Ohio2 and Mycoplasma suis strain Illinois.</title>
        <authorList>
            <person name="Messick J.B."/>
            <person name="Santos A.P."/>
            <person name="Guimaraes A.M."/>
        </authorList>
    </citation>
    <scope>NUCLEOTIDE SEQUENCE [LARGE SCALE GENOMIC DNA]</scope>
    <source>
        <strain evidence="9 10">Illinois</strain>
    </source>
</reference>
<name>F0QQS0_MYCSL</name>